<feature type="non-terminal residue" evidence="2">
    <location>
        <position position="69"/>
    </location>
</feature>
<evidence type="ECO:0000256" key="1">
    <source>
        <dbReference type="SAM" id="MobiDB-lite"/>
    </source>
</evidence>
<feature type="region of interest" description="Disordered" evidence="1">
    <location>
        <begin position="21"/>
        <end position="69"/>
    </location>
</feature>
<name>A0A2K3KL83_TRIPR</name>
<dbReference type="AlphaFoldDB" id="A0A2K3KL83"/>
<accession>A0A2K3KL83</accession>
<proteinExistence type="predicted"/>
<dbReference type="EMBL" id="ASHM01202230">
    <property type="protein sequence ID" value="PNX67003.1"/>
    <property type="molecule type" value="Genomic_DNA"/>
</dbReference>
<comment type="caution">
    <text evidence="2">The sequence shown here is derived from an EMBL/GenBank/DDBJ whole genome shotgun (WGS) entry which is preliminary data.</text>
</comment>
<feature type="compositionally biased region" description="Polar residues" evidence="1">
    <location>
        <begin position="26"/>
        <end position="55"/>
    </location>
</feature>
<evidence type="ECO:0000313" key="3">
    <source>
        <dbReference type="Proteomes" id="UP000236291"/>
    </source>
</evidence>
<sequence length="69" mass="7480">MNSINQRAPKCVRFVAAVQNSRRRNTTSGDRTRLITNYAPQTSDSIQEPSDSTVQGDGEGNVSLVDGVL</sequence>
<reference evidence="2 3" key="1">
    <citation type="journal article" date="2014" name="Am. J. Bot.">
        <title>Genome assembly and annotation for red clover (Trifolium pratense; Fabaceae).</title>
        <authorList>
            <person name="Istvanek J."/>
            <person name="Jaros M."/>
            <person name="Krenek A."/>
            <person name="Repkova J."/>
        </authorList>
    </citation>
    <scope>NUCLEOTIDE SEQUENCE [LARGE SCALE GENOMIC DNA]</scope>
    <source>
        <strain evidence="3">cv. Tatra</strain>
        <tissue evidence="2">Young leaves</tissue>
    </source>
</reference>
<reference evidence="2 3" key="2">
    <citation type="journal article" date="2017" name="Front. Plant Sci.">
        <title>Gene Classification and Mining of Molecular Markers Useful in Red Clover (Trifolium pratense) Breeding.</title>
        <authorList>
            <person name="Istvanek J."/>
            <person name="Dluhosova J."/>
            <person name="Dluhos P."/>
            <person name="Patkova L."/>
            <person name="Nedelnik J."/>
            <person name="Repkova J."/>
        </authorList>
    </citation>
    <scope>NUCLEOTIDE SEQUENCE [LARGE SCALE GENOMIC DNA]</scope>
    <source>
        <strain evidence="3">cv. Tatra</strain>
        <tissue evidence="2">Young leaves</tissue>
    </source>
</reference>
<gene>
    <name evidence="2" type="ORF">L195_g063319</name>
</gene>
<dbReference type="Proteomes" id="UP000236291">
    <property type="component" value="Unassembled WGS sequence"/>
</dbReference>
<protein>
    <submittedName>
        <fullName evidence="2">Uncharacterized protein</fullName>
    </submittedName>
</protein>
<organism evidence="2 3">
    <name type="scientific">Trifolium pratense</name>
    <name type="common">Red clover</name>
    <dbReference type="NCBI Taxonomy" id="57577"/>
    <lineage>
        <taxon>Eukaryota</taxon>
        <taxon>Viridiplantae</taxon>
        <taxon>Streptophyta</taxon>
        <taxon>Embryophyta</taxon>
        <taxon>Tracheophyta</taxon>
        <taxon>Spermatophyta</taxon>
        <taxon>Magnoliopsida</taxon>
        <taxon>eudicotyledons</taxon>
        <taxon>Gunneridae</taxon>
        <taxon>Pentapetalae</taxon>
        <taxon>rosids</taxon>
        <taxon>fabids</taxon>
        <taxon>Fabales</taxon>
        <taxon>Fabaceae</taxon>
        <taxon>Papilionoideae</taxon>
        <taxon>50 kb inversion clade</taxon>
        <taxon>NPAAA clade</taxon>
        <taxon>Hologalegina</taxon>
        <taxon>IRL clade</taxon>
        <taxon>Trifolieae</taxon>
        <taxon>Trifolium</taxon>
    </lineage>
</organism>
<evidence type="ECO:0000313" key="2">
    <source>
        <dbReference type="EMBL" id="PNX67003.1"/>
    </source>
</evidence>